<keyword evidence="2" id="KW-0677">Repeat</keyword>
<dbReference type="InterPro" id="IPR001680">
    <property type="entry name" value="WD40_rpt"/>
</dbReference>
<dbReference type="Pfam" id="PF00400">
    <property type="entry name" value="WD40"/>
    <property type="match status" value="5"/>
</dbReference>
<dbReference type="CDD" id="cd00200">
    <property type="entry name" value="WD40"/>
    <property type="match status" value="1"/>
</dbReference>
<dbReference type="AlphaFoldDB" id="E3FM01"/>
<dbReference type="KEGG" id="sur:STAUR_0196"/>
<evidence type="ECO:0000256" key="3">
    <source>
        <dbReference type="PROSITE-ProRule" id="PRU00221"/>
    </source>
</evidence>
<dbReference type="SUPFAM" id="SSF82171">
    <property type="entry name" value="DPP6 N-terminal domain-like"/>
    <property type="match status" value="1"/>
</dbReference>
<feature type="repeat" description="WD" evidence="3">
    <location>
        <begin position="223"/>
        <end position="264"/>
    </location>
</feature>
<feature type="repeat" description="WD" evidence="3">
    <location>
        <begin position="386"/>
        <end position="427"/>
    </location>
</feature>
<dbReference type="PROSITE" id="PS50294">
    <property type="entry name" value="WD_REPEATS_REGION"/>
    <property type="match status" value="4"/>
</dbReference>
<dbReference type="InterPro" id="IPR019775">
    <property type="entry name" value="WD40_repeat_CS"/>
</dbReference>
<accession>E3FM01</accession>
<dbReference type="Gene3D" id="2.130.10.10">
    <property type="entry name" value="YVTN repeat-like/Quinoprotein amine dehydrogenase"/>
    <property type="match status" value="4"/>
</dbReference>
<reference evidence="4 5" key="1">
    <citation type="journal article" date="2011" name="Mol. Biol. Evol.">
        <title>Comparative genomic analysis of fruiting body formation in Myxococcales.</title>
        <authorList>
            <person name="Huntley S."/>
            <person name="Hamann N."/>
            <person name="Wegener-Feldbrugge S."/>
            <person name="Treuner-Lange A."/>
            <person name="Kube M."/>
            <person name="Reinhardt R."/>
            <person name="Klages S."/>
            <person name="Muller R."/>
            <person name="Ronning C.M."/>
            <person name="Nierman W.C."/>
            <person name="Sogaard-Andersen L."/>
        </authorList>
    </citation>
    <scope>NUCLEOTIDE SEQUENCE [LARGE SCALE GENOMIC DNA]</scope>
    <source>
        <strain evidence="4 5">DW4/3-1</strain>
    </source>
</reference>
<gene>
    <name evidence="4" type="ordered locus">STAUR_0196</name>
</gene>
<keyword evidence="1 3" id="KW-0853">WD repeat</keyword>
<name>E3FM01_STIAD</name>
<dbReference type="PANTHER" id="PTHR19879">
    <property type="entry name" value="TRANSCRIPTION INITIATION FACTOR TFIID"/>
    <property type="match status" value="1"/>
</dbReference>
<feature type="repeat" description="WD" evidence="3">
    <location>
        <begin position="181"/>
        <end position="222"/>
    </location>
</feature>
<dbReference type="EMBL" id="CP002271">
    <property type="protein sequence ID" value="ADO68005.1"/>
    <property type="molecule type" value="Genomic_DNA"/>
</dbReference>
<dbReference type="InterPro" id="IPR011047">
    <property type="entry name" value="Quinoprotein_ADH-like_sf"/>
</dbReference>
<dbReference type="eggNOG" id="COG2319">
    <property type="taxonomic scope" value="Bacteria"/>
</dbReference>
<dbReference type="PROSITE" id="PS00678">
    <property type="entry name" value="WD_REPEATS_1"/>
    <property type="match status" value="3"/>
</dbReference>
<dbReference type="PROSITE" id="PS50082">
    <property type="entry name" value="WD_REPEATS_2"/>
    <property type="match status" value="6"/>
</dbReference>
<protein>
    <submittedName>
        <fullName evidence="4">WD-repeat protein</fullName>
    </submittedName>
</protein>
<proteinExistence type="predicted"/>
<dbReference type="InterPro" id="IPR015943">
    <property type="entry name" value="WD40/YVTN_repeat-like_dom_sf"/>
</dbReference>
<dbReference type="STRING" id="378806.STAUR_0196"/>
<evidence type="ECO:0000313" key="4">
    <source>
        <dbReference type="EMBL" id="ADO68005.1"/>
    </source>
</evidence>
<evidence type="ECO:0000256" key="1">
    <source>
        <dbReference type="ARBA" id="ARBA00022574"/>
    </source>
</evidence>
<dbReference type="PANTHER" id="PTHR19879:SF9">
    <property type="entry name" value="TRANSCRIPTION INITIATION FACTOR TFIID SUBUNIT 5"/>
    <property type="match status" value="1"/>
</dbReference>
<organism evidence="4 5">
    <name type="scientific">Stigmatella aurantiaca (strain DW4/3-1)</name>
    <dbReference type="NCBI Taxonomy" id="378806"/>
    <lineage>
        <taxon>Bacteria</taxon>
        <taxon>Pseudomonadati</taxon>
        <taxon>Myxococcota</taxon>
        <taxon>Myxococcia</taxon>
        <taxon>Myxococcales</taxon>
        <taxon>Cystobacterineae</taxon>
        <taxon>Archangiaceae</taxon>
        <taxon>Stigmatella</taxon>
    </lineage>
</organism>
<feature type="repeat" description="WD" evidence="3">
    <location>
        <begin position="441"/>
        <end position="469"/>
    </location>
</feature>
<dbReference type="SUPFAM" id="SSF50998">
    <property type="entry name" value="Quinoprotein alcohol dehydrogenase-like"/>
    <property type="match status" value="1"/>
</dbReference>
<keyword evidence="5" id="KW-1185">Reference proteome</keyword>
<evidence type="ECO:0000313" key="5">
    <source>
        <dbReference type="Proteomes" id="UP000001351"/>
    </source>
</evidence>
<feature type="repeat" description="WD" evidence="3">
    <location>
        <begin position="553"/>
        <end position="594"/>
    </location>
</feature>
<evidence type="ECO:0000256" key="2">
    <source>
        <dbReference type="ARBA" id="ARBA00022737"/>
    </source>
</evidence>
<dbReference type="RefSeq" id="WP_013374034.1">
    <property type="nucleotide sequence ID" value="NC_014623.1"/>
</dbReference>
<dbReference type="InterPro" id="IPR020472">
    <property type="entry name" value="WD40_PAC1"/>
</dbReference>
<feature type="repeat" description="WD" evidence="3">
    <location>
        <begin position="344"/>
        <end position="385"/>
    </location>
</feature>
<sequence length="633" mass="68326">MMFPTLKRSMPYTKFVGWMFLATVLVAFGASAEASLPSQVHLKEVAVFGKVGRLYPRSVEALRFSPDGQFVSAITAGGSFFTWSLRTRRQVSFEAYETSFPRAAALSGNHRLAMAQGLDGGNWIQVFDTRDGKELHGLEGTQDSDLRAIALSGEGSLLAAIADKGPPWLWDLSRKPRVRKLRGAKGRLRVVAVSEDGTRTVAAGEDGFVYVWNSRTGRLLKTLRGGERSIVSVAVSADGRWVLAGSEDAQARLWDLRTGKQVWSMEEEAIPIGAVALSGDGTRAVTSGKELQLWDLQQGSVLAESSSGPSPVVLSADNAFIAAGGYDAMWLMDTRSGHRFEFSLNGQMDAIAALVVSPDGKRAASSSQSASVRLWDMAGGTAQELASGREQPPMAVAFSQDGRKLLSASRDGLVRLWDPREPSTGRTLVKLPPEPTVLVTSPAGPYAVLSGSDGALRLWNLEEEKEVRRYGEEGGPAYYPVVFSADGKRLFAAREEHGVDVWEVETGQQVKRLEPSGYEVTSFAASGEVVAAGTRDGHIQLWKAQTLEPLFRLSGHEYGIRTVSLSGDGKWVLSVGEDWTVRLWDAKTGAQQAALGPQSNYDLPASAVFEPGGQSFLVGDNAGVIHRFVFEGQ</sequence>
<dbReference type="SMART" id="SM00320">
    <property type="entry name" value="WD40"/>
    <property type="match status" value="10"/>
</dbReference>
<dbReference type="PRINTS" id="PR00320">
    <property type="entry name" value="GPROTEINBRPT"/>
</dbReference>
<dbReference type="HOGENOM" id="CLU_022185_0_0_7"/>
<dbReference type="Proteomes" id="UP000001351">
    <property type="component" value="Chromosome"/>
</dbReference>